<reference evidence="3" key="1">
    <citation type="submission" date="2021-02" db="EMBL/GenBank/DDBJ databases">
        <authorList>
            <person name="Dougan E. K."/>
            <person name="Rhodes N."/>
            <person name="Thang M."/>
            <person name="Chan C."/>
        </authorList>
    </citation>
    <scope>NUCLEOTIDE SEQUENCE</scope>
</reference>
<evidence type="ECO:0000256" key="1">
    <source>
        <dbReference type="SAM" id="MobiDB-lite"/>
    </source>
</evidence>
<organism evidence="3 4">
    <name type="scientific">Symbiodinium natans</name>
    <dbReference type="NCBI Taxonomy" id="878477"/>
    <lineage>
        <taxon>Eukaryota</taxon>
        <taxon>Sar</taxon>
        <taxon>Alveolata</taxon>
        <taxon>Dinophyceae</taxon>
        <taxon>Suessiales</taxon>
        <taxon>Symbiodiniaceae</taxon>
        <taxon>Symbiodinium</taxon>
    </lineage>
</organism>
<dbReference type="OrthoDB" id="3344688at2759"/>
<dbReference type="Pfam" id="PF07727">
    <property type="entry name" value="RVT_2"/>
    <property type="match status" value="1"/>
</dbReference>
<protein>
    <submittedName>
        <fullName evidence="3">GIP protein</fullName>
    </submittedName>
</protein>
<dbReference type="InterPro" id="IPR012337">
    <property type="entry name" value="RNaseH-like_sf"/>
</dbReference>
<evidence type="ECO:0000313" key="3">
    <source>
        <dbReference type="EMBL" id="CAE7520584.1"/>
    </source>
</evidence>
<dbReference type="CDD" id="cd09272">
    <property type="entry name" value="RNase_HI_RT_Ty1"/>
    <property type="match status" value="1"/>
</dbReference>
<feature type="compositionally biased region" description="Pro residues" evidence="1">
    <location>
        <begin position="847"/>
        <end position="856"/>
    </location>
</feature>
<dbReference type="InterPro" id="IPR036397">
    <property type="entry name" value="RNaseH_sf"/>
</dbReference>
<evidence type="ECO:0000259" key="2">
    <source>
        <dbReference type="PROSITE" id="PS50994"/>
    </source>
</evidence>
<accession>A0A812TFW3</accession>
<comment type="caution">
    <text evidence="3">The sequence shown here is derived from an EMBL/GenBank/DDBJ whole genome shotgun (WGS) entry which is preliminary data.</text>
</comment>
<gene>
    <name evidence="3" type="primary">GIP</name>
    <name evidence="3" type="ORF">SNAT2548_LOCUS29134</name>
</gene>
<evidence type="ECO:0000313" key="4">
    <source>
        <dbReference type="Proteomes" id="UP000604046"/>
    </source>
</evidence>
<dbReference type="InterPro" id="IPR013103">
    <property type="entry name" value="RVT_2"/>
</dbReference>
<sequence length="1990" mass="219465">MRQASSEVSLAGDQSTFMRLTRAGTLLLPPGRDGPVQPIVPMGAIIEQLGYSLSWSAGCCKLYAPDGKVVRLRVRNGCPEVMESQALTMISKLEEHKLQQVDELRKRTQEGKDRIREARIALDKTWWDHLVEYARDGNLTAGEMAIAQAPFFSEVPEQALRGILPSEDVDSFWRALSEAFPNLNRRRRKALHRSTKWVVHLFAGPQPHKELLKLQSDGTVVVELDIARSSIHNLYSEPLWRLLVKAARDGRIAAVIGGPPCRTMSVLRHKPGGPRPVRSPAEPYGLSDLSAAERELVDNDTGLFARMLFLHASATAGRRVHRQSAEQSSQVAFLLEQPQPVDRYLPPGHTLVGEVPSFWHTTLWQAYASEAGLFEVDFDQGALGHVTTKPTTIGTNLPDLRGLHGLREESPKPAWTGDSKDLAAWAPRFVRAIVQALQCWPRYQLCRMSPEDWQLHVENNHVPYRRDCGVCVRGAGTGRRHQGVAHPDVYCLSADVAGPIRVPAKDPEGRSKHPPVFRYFLAASYRFPKLQGTKDEPNPTQVDGFDDPSLHPGGEDELADVVVEGPPEPEHHPDGEDVLPEDCLGYCPTSDESDAPRVAAAKAKEEHPWEHAKCDFEAPPGLARLVFVVPLHTNKSEAVLEALQQVFLELRSLNLPVLRFHSDRSREFFNKRTRAWFHEHGVRTTTGEGDTPQQNGAAENTIRWLKARARTLLAQAEVGTEHWACAMATAASQQRAQQLGLKSKLAAPFGAPCSVKLKFYGPSRGDLGDRWVEGKYMGLSPSVNDGHVVLRNDGVGNGFLQTLHVRSRLHSPEMPDRVYEGDVREPAPLEPARRVRGKSAPAAGEAPLPPPPVPPPEGERASEPALPPRRVRLREKSSLAVRESRLSPLPDGECPPEQALPEGLGVVGEAVEEEFRASRFSVVDLEGFAKELLLEDWDLEEAMWVLVQFSRLQSLKAGLYRHGGVVGTTSVTNSHSWLTELMAATLLSVSPEAEFTSLWLSNTNPMSLHADHNNVEGSVNVVLPLKLPPEGGDLWVELRAGDVLHGPVEQRIDGAGKKWLGTTHSLQRGKPFYLDPKRRHATTPLEGERVVLVAYTVNTLGKVPESELQALESLGFPLPASARLPLTTQQDVRRLDVFDMFEEGPLELASEDSSREAQKVDKGGGWKETQKVEAGTVELEVSWNLKHTPDSHTAQREQAFCALQTLEPQPPTQVEEEPWPEQPVQWELSFPNPQTGEWLCALRSDDLDPRLCKSEPVYTPDIEQLLSGLTEPLQIVHTVDPREAEKHSEEWLPSVHKEIGVIEKAVHRLPPGEVRKGNWLHRTDVRVVPAKMVFTVKPPDVQAIAPGNGEHAAQPSLFKRKARLVACGNHAPSTGTEIYASGAAAESLRCLVVISSKRRWMLGILDVTSAFLLTPIPQGEGFPVFALTPPRYLVRQGLAQEGELWILTHAVYGLRESPKLWSDFRDSQLLALRCVVNGVELQLLKGKLDTNWWRIVQTSDGQVVGGLITYVDDFLLAGCVEVIEALAKAYAEELLRLNNVKPTALGKIPCPRDLVSFDTLLTDESPAEESVRTAQRLTGEILWLSQRTRPDLAFTACVLATLSTKAPERAARIAERALAYVQQTKAFALTADADDTGLVAYSDASFAPDGNRSHTGWVVFLHGSPVCWRSARQAFVTLSTAESELVAGLDAVVALQSAEAMLGEFGVVNLGKTLRVDSQSALAIAIGQGSWRTRHLRVRANYLREQYETGEIIPVYCPGVEQAADLLTKVLPSARISELLAIWGLLEHSPQSTPQAPPEAEEEEDLESEPEPPEPEPTLKDILEAILVDEGESIEYELDPVPMLAQRDPHTGVKSIAHDEGIMILMLPDGQSNVCLLPDGTRIINTGSDEGNEVTVESEGSARVTCFVKDKAYVPSSSVKVECEDGTTFEVTPRRLNLKAELVPSDPARFLAKLRGEPDEDVGTAPDKLNLAAAQLNSMKEHEFCPWAWT</sequence>
<feature type="region of interest" description="Disordered" evidence="1">
    <location>
        <begin position="814"/>
        <end position="898"/>
    </location>
</feature>
<dbReference type="GO" id="GO:0003676">
    <property type="term" value="F:nucleic acid binding"/>
    <property type="evidence" value="ECO:0007669"/>
    <property type="project" value="InterPro"/>
</dbReference>
<dbReference type="Gene3D" id="3.30.420.10">
    <property type="entry name" value="Ribonuclease H-like superfamily/Ribonuclease H"/>
    <property type="match status" value="1"/>
</dbReference>
<proteinExistence type="predicted"/>
<dbReference type="Proteomes" id="UP000604046">
    <property type="component" value="Unassembled WGS sequence"/>
</dbReference>
<keyword evidence="4" id="KW-1185">Reference proteome</keyword>
<feature type="compositionally biased region" description="Basic and acidic residues" evidence="1">
    <location>
        <begin position="874"/>
        <end position="885"/>
    </location>
</feature>
<dbReference type="PROSITE" id="PS50994">
    <property type="entry name" value="INTEGRASE"/>
    <property type="match status" value="1"/>
</dbReference>
<feature type="region of interest" description="Disordered" evidence="1">
    <location>
        <begin position="530"/>
        <end position="556"/>
    </location>
</feature>
<feature type="compositionally biased region" description="Basic and acidic residues" evidence="1">
    <location>
        <begin position="814"/>
        <end position="833"/>
    </location>
</feature>
<feature type="compositionally biased region" description="Acidic residues" evidence="1">
    <location>
        <begin position="1799"/>
        <end position="1814"/>
    </location>
</feature>
<feature type="region of interest" description="Disordered" evidence="1">
    <location>
        <begin position="1790"/>
        <end position="1818"/>
    </location>
</feature>
<dbReference type="PANTHER" id="PTHR11439:SF467">
    <property type="entry name" value="INTEGRASE CATALYTIC DOMAIN-CONTAINING PROTEIN"/>
    <property type="match status" value="1"/>
</dbReference>
<dbReference type="PANTHER" id="PTHR11439">
    <property type="entry name" value="GAG-POL-RELATED RETROTRANSPOSON"/>
    <property type="match status" value="1"/>
</dbReference>
<dbReference type="InterPro" id="IPR001584">
    <property type="entry name" value="Integrase_cat-core"/>
</dbReference>
<dbReference type="EMBL" id="CAJNDS010002546">
    <property type="protein sequence ID" value="CAE7520584.1"/>
    <property type="molecule type" value="Genomic_DNA"/>
</dbReference>
<dbReference type="GO" id="GO:0015074">
    <property type="term" value="P:DNA integration"/>
    <property type="evidence" value="ECO:0007669"/>
    <property type="project" value="InterPro"/>
</dbReference>
<feature type="domain" description="Integrase catalytic" evidence="2">
    <location>
        <begin position="622"/>
        <end position="756"/>
    </location>
</feature>
<dbReference type="SUPFAM" id="SSF53098">
    <property type="entry name" value="Ribonuclease H-like"/>
    <property type="match status" value="1"/>
</dbReference>
<name>A0A812TFW3_9DINO</name>